<evidence type="ECO:0000313" key="3">
    <source>
        <dbReference type="Proteomes" id="UP000243686"/>
    </source>
</evidence>
<dbReference type="AlphaFoldDB" id="A0A1S8WX03"/>
<keyword evidence="3" id="KW-1185">Reference proteome</keyword>
<proteinExistence type="predicted"/>
<evidence type="ECO:0000256" key="1">
    <source>
        <dbReference type="SAM" id="MobiDB-lite"/>
    </source>
</evidence>
<dbReference type="EMBL" id="KV893628">
    <property type="protein sequence ID" value="OON19052.1"/>
    <property type="molecule type" value="Genomic_DNA"/>
</dbReference>
<sequence length="112" mass="12691">MQETGRTTGPPAGSRPHSSGTILSVTTESPAAFPTVMRILKTTWHVSQSEDKKERHNPNWICFLNGTQFKLKGVYFHQAENYHRNNAEDVRCERASSGDFLPNLRPLYTEQS</sequence>
<name>A0A1S8WX03_OPIVI</name>
<evidence type="ECO:0000313" key="2">
    <source>
        <dbReference type="EMBL" id="OON19052.1"/>
    </source>
</evidence>
<dbReference type="Proteomes" id="UP000243686">
    <property type="component" value="Unassembled WGS sequence"/>
</dbReference>
<protein>
    <submittedName>
        <fullName evidence="2">Uncharacterized protein</fullName>
    </submittedName>
</protein>
<gene>
    <name evidence="2" type="ORF">X801_05087</name>
</gene>
<feature type="region of interest" description="Disordered" evidence="1">
    <location>
        <begin position="1"/>
        <end position="22"/>
    </location>
</feature>
<organism evidence="2 3">
    <name type="scientific">Opisthorchis viverrini</name>
    <name type="common">Southeast Asian liver fluke</name>
    <dbReference type="NCBI Taxonomy" id="6198"/>
    <lineage>
        <taxon>Eukaryota</taxon>
        <taxon>Metazoa</taxon>
        <taxon>Spiralia</taxon>
        <taxon>Lophotrochozoa</taxon>
        <taxon>Platyhelminthes</taxon>
        <taxon>Trematoda</taxon>
        <taxon>Digenea</taxon>
        <taxon>Opisthorchiida</taxon>
        <taxon>Opisthorchiata</taxon>
        <taxon>Opisthorchiidae</taxon>
        <taxon>Opisthorchis</taxon>
    </lineage>
</organism>
<reference evidence="2 3" key="1">
    <citation type="submission" date="2015-03" db="EMBL/GenBank/DDBJ databases">
        <title>Draft genome of the nematode, Opisthorchis viverrini.</title>
        <authorList>
            <person name="Mitreva M."/>
        </authorList>
    </citation>
    <scope>NUCLEOTIDE SEQUENCE [LARGE SCALE GENOMIC DNA]</scope>
    <source>
        <strain evidence="2">Khon Kaen</strain>
    </source>
</reference>
<accession>A0A1S8WX03</accession>